<proteinExistence type="predicted"/>
<dbReference type="InterPro" id="IPR002820">
    <property type="entry name" value="Mopterin_CF_biosynth-C_dom"/>
</dbReference>
<dbReference type="InterPro" id="IPR008284">
    <property type="entry name" value="MoCF_biosynth_CS"/>
</dbReference>
<evidence type="ECO:0000256" key="4">
    <source>
        <dbReference type="ARBA" id="ARBA00023150"/>
    </source>
</evidence>
<dbReference type="InterPro" id="IPR012247">
    <property type="entry name" value="MoaC_MogA"/>
</dbReference>
<keyword evidence="4" id="KW-0501">Molybdenum cofactor biosynthesis</keyword>
<dbReference type="GO" id="GO:0006777">
    <property type="term" value="P:Mo-molybdopterin cofactor biosynthetic process"/>
    <property type="evidence" value="ECO:0007669"/>
    <property type="project" value="UniProtKB-KW"/>
</dbReference>
<keyword evidence="10" id="KW-1185">Reference proteome</keyword>
<evidence type="ECO:0000256" key="1">
    <source>
        <dbReference type="ARBA" id="ARBA00005046"/>
    </source>
</evidence>
<evidence type="ECO:0000313" key="10">
    <source>
        <dbReference type="Proteomes" id="UP000627292"/>
    </source>
</evidence>
<dbReference type="InterPro" id="IPR051920">
    <property type="entry name" value="MPT_Adenylyltrnsfr/MoaC-Rel"/>
</dbReference>
<dbReference type="CDD" id="cd00886">
    <property type="entry name" value="MogA_MoaB"/>
    <property type="match status" value="1"/>
</dbReference>
<evidence type="ECO:0000256" key="3">
    <source>
        <dbReference type="ARBA" id="ARBA00013491"/>
    </source>
</evidence>
<evidence type="ECO:0000256" key="6">
    <source>
        <dbReference type="ARBA" id="ARBA00055087"/>
    </source>
</evidence>
<feature type="domain" description="MoaB/Mog" evidence="8">
    <location>
        <begin position="149"/>
        <end position="292"/>
    </location>
</feature>
<dbReference type="PANTHER" id="PTHR43764:SF1">
    <property type="entry name" value="MOLYBDOPTERIN MOLYBDOTRANSFERASE"/>
    <property type="match status" value="1"/>
</dbReference>
<dbReference type="AlphaFoldDB" id="A0A917IZ75"/>
<evidence type="ECO:0000256" key="2">
    <source>
        <dbReference type="ARBA" id="ARBA00012509"/>
    </source>
</evidence>
<dbReference type="SUPFAM" id="SSF53218">
    <property type="entry name" value="Molybdenum cofactor biosynthesis proteins"/>
    <property type="match status" value="1"/>
</dbReference>
<dbReference type="EC" id="2.7.7.75" evidence="2"/>
<reference evidence="9" key="1">
    <citation type="journal article" date="2014" name="Int. J. Syst. Evol. Microbiol.">
        <title>Complete genome sequence of Corynebacterium casei LMG S-19264T (=DSM 44701T), isolated from a smear-ripened cheese.</title>
        <authorList>
            <consortium name="US DOE Joint Genome Institute (JGI-PGF)"/>
            <person name="Walter F."/>
            <person name="Albersmeier A."/>
            <person name="Kalinowski J."/>
            <person name="Ruckert C."/>
        </authorList>
    </citation>
    <scope>NUCLEOTIDE SEQUENCE</scope>
    <source>
        <strain evidence="9">CGMCC 1.15290</strain>
    </source>
</reference>
<accession>A0A917IZ75</accession>
<dbReference type="Pfam" id="PF00994">
    <property type="entry name" value="MoCF_biosynth"/>
    <property type="match status" value="1"/>
</dbReference>
<dbReference type="NCBIfam" id="NF002947">
    <property type="entry name" value="PRK03604.1"/>
    <property type="match status" value="1"/>
</dbReference>
<sequence>MISITHKNYSLRKAIATATVRVSRPETIQAIRHKQIPKGDVLEFARAAALFAVKKTSDVIPDCHPLPVEFTAVRYELGVTEIVIQAEVHTIYRTGVEVEAMHGATIAALTLYDMLKPVDPDIEISSVKLLSKEGGKSGRRQSAAGISCAVVVCSDSVSAQTKEDTAGKAVIEQLEQHALTVGFYGIIPDEPDTIQRTALQLSNDGYRLVLFTGGTGLSPRDVTPDAIRPLLTREVPGLMETARAYGQERTPYAMMSRGVAGFLNDTLIITLPGSTRGAVETMQALFPQVLHLFKVARGFHHDQS</sequence>
<dbReference type="Gene3D" id="3.40.980.10">
    <property type="entry name" value="MoaB/Mog-like domain"/>
    <property type="match status" value="1"/>
</dbReference>
<comment type="function">
    <text evidence="6">Catalyzes the conversion of (8S)-3',8-cyclo-7,8-dihydroguanosine 5'-triphosphate to cyclic pyranopterin monophosphate (cPMP).</text>
</comment>
<reference evidence="9" key="2">
    <citation type="submission" date="2020-09" db="EMBL/GenBank/DDBJ databases">
        <authorList>
            <person name="Sun Q."/>
            <person name="Zhou Y."/>
        </authorList>
    </citation>
    <scope>NUCLEOTIDE SEQUENCE</scope>
    <source>
        <strain evidence="9">CGMCC 1.15290</strain>
    </source>
</reference>
<organism evidence="9 10">
    <name type="scientific">Filimonas zeae</name>
    <dbReference type="NCBI Taxonomy" id="1737353"/>
    <lineage>
        <taxon>Bacteria</taxon>
        <taxon>Pseudomonadati</taxon>
        <taxon>Bacteroidota</taxon>
        <taxon>Chitinophagia</taxon>
        <taxon>Chitinophagales</taxon>
        <taxon>Chitinophagaceae</taxon>
        <taxon>Filimonas</taxon>
    </lineage>
</organism>
<evidence type="ECO:0000256" key="7">
    <source>
        <dbReference type="ARBA" id="ARBA00058212"/>
    </source>
</evidence>
<dbReference type="PANTHER" id="PTHR43764">
    <property type="entry name" value="MOLYBDENUM COFACTOR BIOSYNTHESIS"/>
    <property type="match status" value="1"/>
</dbReference>
<dbReference type="EMBL" id="BMIB01000003">
    <property type="protein sequence ID" value="GGH72050.1"/>
    <property type="molecule type" value="Genomic_DNA"/>
</dbReference>
<dbReference type="SMART" id="SM00852">
    <property type="entry name" value="MoCF_biosynth"/>
    <property type="match status" value="1"/>
</dbReference>
<dbReference type="PROSITE" id="PS01078">
    <property type="entry name" value="MOCF_BIOSYNTHESIS_1"/>
    <property type="match status" value="1"/>
</dbReference>
<comment type="catalytic activity">
    <reaction evidence="5">
        <text>molybdopterin + ATP + H(+) = adenylyl-molybdopterin + diphosphate</text>
        <dbReference type="Rhea" id="RHEA:31331"/>
        <dbReference type="ChEBI" id="CHEBI:15378"/>
        <dbReference type="ChEBI" id="CHEBI:30616"/>
        <dbReference type="ChEBI" id="CHEBI:33019"/>
        <dbReference type="ChEBI" id="CHEBI:58698"/>
        <dbReference type="ChEBI" id="CHEBI:62727"/>
        <dbReference type="EC" id="2.7.7.75"/>
    </reaction>
</comment>
<dbReference type="RefSeq" id="WP_188954025.1">
    <property type="nucleotide sequence ID" value="NZ_BMIB01000003.1"/>
</dbReference>
<comment type="pathway">
    <text evidence="1">Cofactor biosynthesis; molybdopterin biosynthesis.</text>
</comment>
<evidence type="ECO:0000313" key="9">
    <source>
        <dbReference type="EMBL" id="GGH72050.1"/>
    </source>
</evidence>
<comment type="caution">
    <text evidence="9">The sequence shown here is derived from an EMBL/GenBank/DDBJ whole genome shotgun (WGS) entry which is preliminary data.</text>
</comment>
<dbReference type="InterPro" id="IPR036522">
    <property type="entry name" value="MoaC_sf"/>
</dbReference>
<dbReference type="PIRSF" id="PIRSF036594">
    <property type="entry name" value="MoaC_MogA"/>
    <property type="match status" value="1"/>
</dbReference>
<dbReference type="NCBIfam" id="TIGR00177">
    <property type="entry name" value="molyb_syn"/>
    <property type="match status" value="1"/>
</dbReference>
<dbReference type="SUPFAM" id="SSF55040">
    <property type="entry name" value="Molybdenum cofactor biosynthesis protein C, MoaC"/>
    <property type="match status" value="1"/>
</dbReference>
<name>A0A917IZ75_9BACT</name>
<evidence type="ECO:0000256" key="5">
    <source>
        <dbReference type="ARBA" id="ARBA00051131"/>
    </source>
</evidence>
<gene>
    <name evidence="9" type="primary">moaCB</name>
    <name evidence="9" type="ORF">GCM10011379_32060</name>
</gene>
<dbReference type="InterPro" id="IPR001453">
    <property type="entry name" value="MoaB/Mog_dom"/>
</dbReference>
<comment type="function">
    <text evidence="7">Catalyzes the adenylation of molybdopterin as part of the biosynthesis of the molybdenum-cofactor.</text>
</comment>
<evidence type="ECO:0000259" key="8">
    <source>
        <dbReference type="SMART" id="SM00852"/>
    </source>
</evidence>
<dbReference type="GO" id="GO:0061598">
    <property type="term" value="F:molybdopterin adenylyltransferase activity"/>
    <property type="evidence" value="ECO:0007669"/>
    <property type="project" value="UniProtKB-EC"/>
</dbReference>
<dbReference type="InterPro" id="IPR036425">
    <property type="entry name" value="MoaB/Mog-like_dom_sf"/>
</dbReference>
<dbReference type="Proteomes" id="UP000627292">
    <property type="component" value="Unassembled WGS sequence"/>
</dbReference>
<dbReference type="Pfam" id="PF01967">
    <property type="entry name" value="MoaC"/>
    <property type="match status" value="1"/>
</dbReference>
<dbReference type="Gene3D" id="3.30.70.640">
    <property type="entry name" value="Molybdopterin cofactor biosynthesis C (MoaC) domain"/>
    <property type="match status" value="1"/>
</dbReference>
<protein>
    <recommendedName>
        <fullName evidence="3">Molybdopterin adenylyltransferase</fullName>
        <ecNumber evidence="2">2.7.7.75</ecNumber>
    </recommendedName>
</protein>